<dbReference type="GO" id="GO:0005737">
    <property type="term" value="C:cytoplasm"/>
    <property type="evidence" value="ECO:0007669"/>
    <property type="project" value="TreeGrafter"/>
</dbReference>
<keyword evidence="6" id="KW-0539">Nucleus</keyword>
<name>A0A8C5QBW6_9ANUR</name>
<dbReference type="GO" id="GO:0007097">
    <property type="term" value="P:nuclear migration"/>
    <property type="evidence" value="ECO:0007669"/>
    <property type="project" value="TreeGrafter"/>
</dbReference>
<keyword evidence="3" id="KW-0677">Repeat</keyword>
<dbReference type="InterPro" id="IPR057932">
    <property type="entry name" value="Spectrin_SYNE1_3"/>
</dbReference>
<dbReference type="Gene3D" id="1.20.58.60">
    <property type="match status" value="2"/>
</dbReference>
<keyword evidence="2 8" id="KW-0812">Transmembrane</keyword>
<evidence type="ECO:0000313" key="14">
    <source>
        <dbReference type="Proteomes" id="UP000694569"/>
    </source>
</evidence>
<dbReference type="SMART" id="SM01249">
    <property type="entry name" value="KASH"/>
    <property type="match status" value="1"/>
</dbReference>
<evidence type="ECO:0000256" key="10">
    <source>
        <dbReference type="SAM" id="MobiDB-lite"/>
    </source>
</evidence>
<accession>A0A8C5QBW6</accession>
<dbReference type="Ensembl" id="ENSLLET00000036315.1">
    <property type="protein sequence ID" value="ENSLLEP00000034987.1"/>
    <property type="gene ID" value="ENSLLEG00000021939.1"/>
</dbReference>
<evidence type="ECO:0000256" key="1">
    <source>
        <dbReference type="ARBA" id="ARBA00008619"/>
    </source>
</evidence>
<organism evidence="13 14">
    <name type="scientific">Leptobrachium leishanense</name>
    <name type="common">Leishan spiny toad</name>
    <dbReference type="NCBI Taxonomy" id="445787"/>
    <lineage>
        <taxon>Eukaryota</taxon>
        <taxon>Metazoa</taxon>
        <taxon>Chordata</taxon>
        <taxon>Craniata</taxon>
        <taxon>Vertebrata</taxon>
        <taxon>Euteleostomi</taxon>
        <taxon>Amphibia</taxon>
        <taxon>Batrachia</taxon>
        <taxon>Anura</taxon>
        <taxon>Pelobatoidea</taxon>
        <taxon>Megophryidae</taxon>
        <taxon>Leptobrachium</taxon>
    </lineage>
</organism>
<dbReference type="PANTHER" id="PTHR47535:SF2">
    <property type="entry name" value="NESPRIN-3"/>
    <property type="match status" value="1"/>
</dbReference>
<dbReference type="Proteomes" id="UP000694569">
    <property type="component" value="Unplaced"/>
</dbReference>
<feature type="compositionally biased region" description="Low complexity" evidence="10">
    <location>
        <begin position="926"/>
        <end position="938"/>
    </location>
</feature>
<dbReference type="Pfam" id="PF25804">
    <property type="entry name" value="SYNE3"/>
    <property type="match status" value="1"/>
</dbReference>
<proteinExistence type="inferred from homology"/>
<sequence length="1153" mass="132186">MCCASLYIDTFPAIHLLHRVSLAGRSSSHAMTQIQDEFETSLENAESWMKAIHERLKVIDNTQGPRSALECRLRQTEKICELEPEGKLLINMVLTKAEVLLKESSEQEKHDIHVKLGKIKSMFEETTTYMTHCHSRIEWVWLHWNEYLKARDEFTVWVHNITLTLETDMELQLGLKEKRWQFEQSQVLLKDVTNQSRLLNHLLDEAAYLYNRIGDPSVDETVQKEMMAEYKQIKKKTQERTTLLEKIKNEHEDYEEDIGDFRTWLNSVVEKLKCCVGGTSESTEHRLLMLQEISQDVHDGGKRLGTLEVKSAEVIKNTSPLGAEKIHTELEELRRALAELKLMNDEEKESLVKSHDSESAFVLLYAQLEVKIKEFRNTIQRLGKSLQSKEPTKSDDELMALWESFSATNSALADEETTVEGIQNQLKDLFRFSRDVVPLSESVIAAMQEHQRAKNRAYKLCTETESALKQRFRNPLREYQHWKPLCERVLDSTSAHVSSNSLSRDSLLQIEMLLEESVSIKEKLATLQTKKDHMLRILGEEKASLLLSEVVTASENRASLHEQLLQRKNTLQSLASQSEEFENMFEHLHKRLVTLRIKAAKENVPQPDLVGKETQLQRLQMLQEELMKLHPQIDALKPMAESHPTHQHQISQLSTEYLTLQRSLEANIRKSKQNISNHWVYNNERQDIQHWIMVTRHELESYIDGSREWSTKSRERDLEVLTGEMSEKEIQLHQLEVHGQDVKENSLPEGAAHIQAELAQLGLSWEELKLLWETLSRSLRAKNAESRTTTSPQKPSEATRINQTDRHEHEEDPSGGTVHAGSSPGRMTNTQEFDETDSAVRPEHEEDPSGGTVHAGSSPGRMTNTQEFDETYSAVSVSIKSNEADATRKPVTSPSDSKKKQSDGSSIRNVNDQHVRRIGVKNSPDNTKSITSTNNNSRSKTKATLTVKANTNKGDWQKVTYHSGDAGDSPFVQIKEEMRTGDGRTRLLRKFEDWLQIQNSKLNTICAMDVSSFQGWKTRLGHLQKLQSRIPQGQHLFESLLHLRPSMAITENLKLEDLRYRWMLYKSKLRDTGNLTSMKMSEEPRGITKKSGGVCAFLHRVCCAAIPLQLLLLLLLLLAFLLPFMYGTQNCALSNNFARSFNLMLRYEKPPPT</sequence>
<keyword evidence="5 8" id="KW-0472">Membrane</keyword>
<dbReference type="InterPro" id="IPR057933">
    <property type="entry name" value="SYNE3_dom"/>
</dbReference>
<evidence type="ECO:0000259" key="12">
    <source>
        <dbReference type="PROSITE" id="PS51049"/>
    </source>
</evidence>
<dbReference type="InterPro" id="IPR018159">
    <property type="entry name" value="Spectrin/alpha-actinin"/>
</dbReference>
<evidence type="ECO:0000256" key="3">
    <source>
        <dbReference type="ARBA" id="ARBA00022737"/>
    </source>
</evidence>
<dbReference type="Pfam" id="PF25803">
    <property type="entry name" value="Spectrin_SYNE1_2"/>
    <property type="match status" value="1"/>
</dbReference>
<feature type="transmembrane region" description="Helical" evidence="11">
    <location>
        <begin position="1104"/>
        <end position="1126"/>
    </location>
</feature>
<feature type="coiled-coil region" evidence="9">
    <location>
        <begin position="323"/>
        <end position="385"/>
    </location>
</feature>
<dbReference type="SUPFAM" id="SSF46966">
    <property type="entry name" value="Spectrin repeat"/>
    <property type="match status" value="4"/>
</dbReference>
<evidence type="ECO:0000256" key="2">
    <source>
        <dbReference type="ARBA" id="ARBA00022692"/>
    </source>
</evidence>
<keyword evidence="14" id="KW-1185">Reference proteome</keyword>
<dbReference type="PROSITE" id="PS51049">
    <property type="entry name" value="KASH"/>
    <property type="match status" value="1"/>
</dbReference>
<reference evidence="13" key="1">
    <citation type="submission" date="2025-08" db="UniProtKB">
        <authorList>
            <consortium name="Ensembl"/>
        </authorList>
    </citation>
    <scope>IDENTIFICATION</scope>
</reference>
<reference evidence="13" key="2">
    <citation type="submission" date="2025-09" db="UniProtKB">
        <authorList>
            <consortium name="Ensembl"/>
        </authorList>
    </citation>
    <scope>IDENTIFICATION</scope>
</reference>
<evidence type="ECO:0000256" key="5">
    <source>
        <dbReference type="ARBA" id="ARBA00023136"/>
    </source>
</evidence>
<gene>
    <name evidence="13" type="primary">SYNE3</name>
</gene>
<comment type="similarity">
    <text evidence="1">Belongs to the nesprin family.</text>
</comment>
<evidence type="ECO:0000256" key="9">
    <source>
        <dbReference type="SAM" id="Coils"/>
    </source>
</evidence>
<dbReference type="OrthoDB" id="9838382at2759"/>
<dbReference type="AlphaFoldDB" id="A0A8C5QBW6"/>
<evidence type="ECO:0000313" key="13">
    <source>
        <dbReference type="Ensembl" id="ENSLLEP00000034987.1"/>
    </source>
</evidence>
<evidence type="ECO:0000256" key="11">
    <source>
        <dbReference type="SAM" id="Phobius"/>
    </source>
</evidence>
<keyword evidence="4 11" id="KW-1133">Transmembrane helix</keyword>
<feature type="compositionally biased region" description="Polar residues" evidence="10">
    <location>
        <begin position="786"/>
        <end position="802"/>
    </location>
</feature>
<dbReference type="PANTHER" id="PTHR47535">
    <property type="entry name" value="MUSCLE-SPECIFIC PROTEIN 300 KDA, ISOFORM G"/>
    <property type="match status" value="1"/>
</dbReference>
<dbReference type="InterPro" id="IPR052403">
    <property type="entry name" value="LINC-complex_assoc"/>
</dbReference>
<keyword evidence="9" id="KW-0175">Coiled coil</keyword>
<evidence type="ECO:0000256" key="4">
    <source>
        <dbReference type="ARBA" id="ARBA00022989"/>
    </source>
</evidence>
<dbReference type="Pfam" id="PF10541">
    <property type="entry name" value="KASH"/>
    <property type="match status" value="1"/>
</dbReference>
<feature type="topological domain" description="Cytoplasmic" evidence="8">
    <location>
        <begin position="1"/>
        <end position="1103"/>
    </location>
</feature>
<dbReference type="GeneTree" id="ENSGT00440000039367"/>
<dbReference type="GO" id="GO:0005640">
    <property type="term" value="C:nuclear outer membrane"/>
    <property type="evidence" value="ECO:0007669"/>
    <property type="project" value="UniProtKB-SubCell"/>
</dbReference>
<feature type="topological domain" description="Perinuclear space" evidence="8">
    <location>
        <begin position="1125"/>
        <end position="1153"/>
    </location>
</feature>
<feature type="compositionally biased region" description="Basic and acidic residues" evidence="10">
    <location>
        <begin position="803"/>
        <end position="812"/>
    </location>
</feature>
<feature type="domain" description="KASH" evidence="12">
    <location>
        <begin position="1095"/>
        <end position="1153"/>
    </location>
</feature>
<feature type="region of interest" description="Disordered" evidence="10">
    <location>
        <begin position="879"/>
        <end position="942"/>
    </location>
</feature>
<evidence type="ECO:0000256" key="8">
    <source>
        <dbReference type="PROSITE-ProRule" id="PRU00385"/>
    </source>
</evidence>
<dbReference type="GO" id="GO:0051015">
    <property type="term" value="F:actin filament binding"/>
    <property type="evidence" value="ECO:0007669"/>
    <property type="project" value="TreeGrafter"/>
</dbReference>
<dbReference type="SMART" id="SM00150">
    <property type="entry name" value="SPEC"/>
    <property type="match status" value="3"/>
</dbReference>
<feature type="region of interest" description="Disordered" evidence="10">
    <location>
        <begin position="781"/>
        <end position="864"/>
    </location>
</feature>
<dbReference type="GO" id="GO:0034993">
    <property type="term" value="C:meiotic nuclear membrane microtubule tethering complex"/>
    <property type="evidence" value="ECO:0007669"/>
    <property type="project" value="TreeGrafter"/>
</dbReference>
<protein>
    <submittedName>
        <fullName evidence="13">Spectrin repeat containing nuclear envelope family member 3</fullName>
    </submittedName>
</protein>
<comment type="subcellular location">
    <subcellularLocation>
        <location evidence="7">Nucleus outer membrane</location>
        <topology evidence="7">Single-pass type IV membrane protein</topology>
    </subcellularLocation>
</comment>
<evidence type="ECO:0000256" key="7">
    <source>
        <dbReference type="ARBA" id="ARBA00046312"/>
    </source>
</evidence>
<dbReference type="InterPro" id="IPR012315">
    <property type="entry name" value="KASH"/>
</dbReference>
<evidence type="ECO:0000256" key="6">
    <source>
        <dbReference type="ARBA" id="ARBA00023242"/>
    </source>
</evidence>